<evidence type="ECO:0000256" key="2">
    <source>
        <dbReference type="PROSITE-ProRule" id="PRU01091"/>
    </source>
</evidence>
<dbReference type="PANTHER" id="PTHR40082">
    <property type="entry name" value="BLR5956 PROTEIN"/>
    <property type="match status" value="1"/>
</dbReference>
<feature type="domain" description="OmpR/PhoB-type" evidence="4">
    <location>
        <begin position="311"/>
        <end position="409"/>
    </location>
</feature>
<sequence length="410" mass="42158">MGPMTQSMTSTSSSTRSAPGQDTGQGGAGSCTELDPTQLLGATIGITSHRRSDELIATFTRRGADVVHAPTMRIVPITEDAALVADTRAAIANPPDVLIVTTAIGLRGWISAAEAHGLDEALIAALADTEVLARGPKARGAVRAVGLSEAWTAASEQTAEAVEHLIAQGVAGRSVLVQLHGAAGLEELEPLRAAGADLRTVAVYRWEPPEDLVAVDRLVDALAARSLDAVTFTSAPGAVALLEAAERRGRLTEVLAAMGGSLIGGGAAVVCCAVGDVTAAPLRAHGIDPLVPDRWRLGALMRCLSAHLAERPRARVATPAGELVLRARAAVLDGRVLDLAPGPLALLARLAAEPGRVVSRAELLSELPAATDGHAVEVVVARLRSALPRSPEGGAMVRTVVKRGYALEVA</sequence>
<feature type="compositionally biased region" description="Low complexity" evidence="3">
    <location>
        <begin position="1"/>
        <end position="17"/>
    </location>
</feature>
<feature type="DNA-binding region" description="OmpR/PhoB-type" evidence="2">
    <location>
        <begin position="311"/>
        <end position="409"/>
    </location>
</feature>
<dbReference type="GO" id="GO:0006355">
    <property type="term" value="P:regulation of DNA-templated transcription"/>
    <property type="evidence" value="ECO:0007669"/>
    <property type="project" value="InterPro"/>
</dbReference>
<feature type="region of interest" description="Disordered" evidence="3">
    <location>
        <begin position="1"/>
        <end position="34"/>
    </location>
</feature>
<dbReference type="Proteomes" id="UP000245469">
    <property type="component" value="Unassembled WGS sequence"/>
</dbReference>
<dbReference type="SMART" id="SM00862">
    <property type="entry name" value="Trans_reg_C"/>
    <property type="match status" value="1"/>
</dbReference>
<dbReference type="InterPro" id="IPR001867">
    <property type="entry name" value="OmpR/PhoB-type_DNA-bd"/>
</dbReference>
<dbReference type="Pfam" id="PF00486">
    <property type="entry name" value="Trans_reg_C"/>
    <property type="match status" value="1"/>
</dbReference>
<protein>
    <submittedName>
        <fullName evidence="5">Uroporphyrinogen-III synthase</fullName>
    </submittedName>
</protein>
<organism evidence="5 6">
    <name type="scientific">Quadrisphaera granulorum</name>
    <dbReference type="NCBI Taxonomy" id="317664"/>
    <lineage>
        <taxon>Bacteria</taxon>
        <taxon>Bacillati</taxon>
        <taxon>Actinomycetota</taxon>
        <taxon>Actinomycetes</taxon>
        <taxon>Kineosporiales</taxon>
        <taxon>Kineosporiaceae</taxon>
        <taxon>Quadrisphaera</taxon>
    </lineage>
</organism>
<dbReference type="InterPro" id="IPR003754">
    <property type="entry name" value="4pyrrol_synth_uPrphyn_synth"/>
</dbReference>
<dbReference type="Gene3D" id="1.10.10.10">
    <property type="entry name" value="Winged helix-like DNA-binding domain superfamily/Winged helix DNA-binding domain"/>
    <property type="match status" value="1"/>
</dbReference>
<dbReference type="SUPFAM" id="SSF69618">
    <property type="entry name" value="HemD-like"/>
    <property type="match status" value="1"/>
</dbReference>
<keyword evidence="1 2" id="KW-0238">DNA-binding</keyword>
<dbReference type="InterPro" id="IPR036388">
    <property type="entry name" value="WH-like_DNA-bd_sf"/>
</dbReference>
<evidence type="ECO:0000256" key="1">
    <source>
        <dbReference type="ARBA" id="ARBA00023125"/>
    </source>
</evidence>
<proteinExistence type="predicted"/>
<dbReference type="EMBL" id="QGDQ01000014">
    <property type="protein sequence ID" value="PWJ53184.1"/>
    <property type="molecule type" value="Genomic_DNA"/>
</dbReference>
<comment type="caution">
    <text evidence="5">The sequence shown here is derived from an EMBL/GenBank/DDBJ whole genome shotgun (WGS) entry which is preliminary data.</text>
</comment>
<evidence type="ECO:0000259" key="4">
    <source>
        <dbReference type="PROSITE" id="PS51755"/>
    </source>
</evidence>
<dbReference type="Pfam" id="PF02602">
    <property type="entry name" value="HEM4"/>
    <property type="match status" value="1"/>
</dbReference>
<dbReference type="PANTHER" id="PTHR40082:SF1">
    <property type="entry name" value="BLR5956 PROTEIN"/>
    <property type="match status" value="1"/>
</dbReference>
<name>A0A316A8M4_9ACTN</name>
<dbReference type="GO" id="GO:0003677">
    <property type="term" value="F:DNA binding"/>
    <property type="evidence" value="ECO:0007669"/>
    <property type="project" value="UniProtKB-UniRule"/>
</dbReference>
<dbReference type="NCBIfam" id="NF005568">
    <property type="entry name" value="PRK07239.1"/>
    <property type="match status" value="1"/>
</dbReference>
<keyword evidence="6" id="KW-1185">Reference proteome</keyword>
<dbReference type="InterPro" id="IPR036108">
    <property type="entry name" value="4pyrrol_syn_uPrphyn_synt_sf"/>
</dbReference>
<reference evidence="5 6" key="1">
    <citation type="submission" date="2018-03" db="EMBL/GenBank/DDBJ databases">
        <title>Genomic Encyclopedia of Archaeal and Bacterial Type Strains, Phase II (KMG-II): from individual species to whole genera.</title>
        <authorList>
            <person name="Goeker M."/>
        </authorList>
    </citation>
    <scope>NUCLEOTIDE SEQUENCE [LARGE SCALE GENOMIC DNA]</scope>
    <source>
        <strain evidence="5 6">DSM 44889</strain>
    </source>
</reference>
<dbReference type="InterPro" id="IPR016032">
    <property type="entry name" value="Sig_transdc_resp-reg_C-effctor"/>
</dbReference>
<dbReference type="AlphaFoldDB" id="A0A316A8M4"/>
<evidence type="ECO:0000313" key="6">
    <source>
        <dbReference type="Proteomes" id="UP000245469"/>
    </source>
</evidence>
<dbReference type="CDD" id="cd06578">
    <property type="entry name" value="HemD"/>
    <property type="match status" value="1"/>
</dbReference>
<gene>
    <name evidence="5" type="ORF">BXY45_11479</name>
</gene>
<dbReference type="Gene3D" id="3.40.50.10090">
    <property type="match status" value="2"/>
</dbReference>
<dbReference type="GO" id="GO:0004852">
    <property type="term" value="F:uroporphyrinogen-III synthase activity"/>
    <property type="evidence" value="ECO:0007669"/>
    <property type="project" value="InterPro"/>
</dbReference>
<evidence type="ECO:0000313" key="5">
    <source>
        <dbReference type="EMBL" id="PWJ53184.1"/>
    </source>
</evidence>
<evidence type="ECO:0000256" key="3">
    <source>
        <dbReference type="SAM" id="MobiDB-lite"/>
    </source>
</evidence>
<dbReference type="InterPro" id="IPR039793">
    <property type="entry name" value="UROS/Hem4"/>
</dbReference>
<accession>A0A316A8M4</accession>
<dbReference type="GO" id="GO:0000160">
    <property type="term" value="P:phosphorelay signal transduction system"/>
    <property type="evidence" value="ECO:0007669"/>
    <property type="project" value="InterPro"/>
</dbReference>
<dbReference type="SUPFAM" id="SSF46894">
    <property type="entry name" value="C-terminal effector domain of the bipartite response regulators"/>
    <property type="match status" value="1"/>
</dbReference>
<dbReference type="PROSITE" id="PS51755">
    <property type="entry name" value="OMPR_PHOB"/>
    <property type="match status" value="1"/>
</dbReference>
<dbReference type="GO" id="GO:0006780">
    <property type="term" value="P:uroporphyrinogen III biosynthetic process"/>
    <property type="evidence" value="ECO:0007669"/>
    <property type="project" value="InterPro"/>
</dbReference>